<sequence>MGKLPSLLEEAEKLTHLLPGHRVEILGGNLTVTPPADGSHAESLTNLTFAFAPAHQGGTRVAQAIGLWLPDGPEDYAVPDLAVVDADYRDHLIEANCYDPAIFRLVVEVTSSNYATDLRTKVAAYAVAKVPVYVIVDRRAERIHVLTDPFANEYNHHELHAAGQHVTLPDSIGAEVTLDVGAILEAARP</sequence>
<evidence type="ECO:0000259" key="1">
    <source>
        <dbReference type="Pfam" id="PF05685"/>
    </source>
</evidence>
<gene>
    <name evidence="2" type="ORF">GCM10009864_29960</name>
</gene>
<feature type="domain" description="Putative restriction endonuclease" evidence="1">
    <location>
        <begin position="10"/>
        <end position="180"/>
    </location>
</feature>
<dbReference type="CDD" id="cd06260">
    <property type="entry name" value="DUF820-like"/>
    <property type="match status" value="1"/>
</dbReference>
<accession>A0ABN3RY57</accession>
<keyword evidence="2" id="KW-0255">Endonuclease</keyword>
<comment type="caution">
    <text evidence="2">The sequence shown here is derived from an EMBL/GenBank/DDBJ whole genome shotgun (WGS) entry which is preliminary data.</text>
</comment>
<dbReference type="PANTHER" id="PTHR35400">
    <property type="entry name" value="SLR1083 PROTEIN"/>
    <property type="match status" value="1"/>
</dbReference>
<dbReference type="InterPro" id="IPR012296">
    <property type="entry name" value="Nuclease_put_TT1808"/>
</dbReference>
<keyword evidence="2" id="KW-0540">Nuclease</keyword>
<dbReference type="InterPro" id="IPR011335">
    <property type="entry name" value="Restrct_endonuc-II-like"/>
</dbReference>
<dbReference type="Pfam" id="PF05685">
    <property type="entry name" value="Uma2"/>
    <property type="match status" value="1"/>
</dbReference>
<keyword evidence="2" id="KW-0378">Hydrolase</keyword>
<evidence type="ECO:0000313" key="3">
    <source>
        <dbReference type="Proteomes" id="UP001500994"/>
    </source>
</evidence>
<organism evidence="2 3">
    <name type="scientific">Streptomyces lunalinharesii</name>
    <dbReference type="NCBI Taxonomy" id="333384"/>
    <lineage>
        <taxon>Bacteria</taxon>
        <taxon>Bacillati</taxon>
        <taxon>Actinomycetota</taxon>
        <taxon>Actinomycetes</taxon>
        <taxon>Kitasatosporales</taxon>
        <taxon>Streptomycetaceae</taxon>
        <taxon>Streptomyces</taxon>
    </lineage>
</organism>
<evidence type="ECO:0000313" key="2">
    <source>
        <dbReference type="EMBL" id="GAA2660763.1"/>
    </source>
</evidence>
<dbReference type="Gene3D" id="3.90.1570.10">
    <property type="entry name" value="tt1808, chain A"/>
    <property type="match status" value="1"/>
</dbReference>
<dbReference type="GO" id="GO:0004519">
    <property type="term" value="F:endonuclease activity"/>
    <property type="evidence" value="ECO:0007669"/>
    <property type="project" value="UniProtKB-KW"/>
</dbReference>
<dbReference type="InterPro" id="IPR008538">
    <property type="entry name" value="Uma2"/>
</dbReference>
<reference evidence="2 3" key="1">
    <citation type="journal article" date="2019" name="Int. J. Syst. Evol. Microbiol.">
        <title>The Global Catalogue of Microorganisms (GCM) 10K type strain sequencing project: providing services to taxonomists for standard genome sequencing and annotation.</title>
        <authorList>
            <consortium name="The Broad Institute Genomics Platform"/>
            <consortium name="The Broad Institute Genome Sequencing Center for Infectious Disease"/>
            <person name="Wu L."/>
            <person name="Ma J."/>
        </authorList>
    </citation>
    <scope>NUCLEOTIDE SEQUENCE [LARGE SCALE GENOMIC DNA]</scope>
    <source>
        <strain evidence="2 3">JCM 16374</strain>
    </source>
</reference>
<name>A0ABN3RY57_9ACTN</name>
<dbReference type="PANTHER" id="PTHR35400:SF3">
    <property type="entry name" value="SLL1072 PROTEIN"/>
    <property type="match status" value="1"/>
</dbReference>
<dbReference type="SUPFAM" id="SSF52980">
    <property type="entry name" value="Restriction endonuclease-like"/>
    <property type="match status" value="1"/>
</dbReference>
<keyword evidence="3" id="KW-1185">Reference proteome</keyword>
<protein>
    <submittedName>
        <fullName evidence="2">Uma2 family endonuclease</fullName>
    </submittedName>
</protein>
<dbReference type="EMBL" id="BAAARK010000007">
    <property type="protein sequence ID" value="GAA2660763.1"/>
    <property type="molecule type" value="Genomic_DNA"/>
</dbReference>
<proteinExistence type="predicted"/>
<dbReference type="Proteomes" id="UP001500994">
    <property type="component" value="Unassembled WGS sequence"/>
</dbReference>